<accession>H5XCW9</accession>
<dbReference type="Proteomes" id="UP000002791">
    <property type="component" value="Chromosome"/>
</dbReference>
<evidence type="ECO:0000259" key="1">
    <source>
        <dbReference type="Pfam" id="PF01494"/>
    </source>
</evidence>
<organism evidence="2 3">
    <name type="scientific">Saccharomonospora cyanea NA-134</name>
    <dbReference type="NCBI Taxonomy" id="882082"/>
    <lineage>
        <taxon>Bacteria</taxon>
        <taxon>Bacillati</taxon>
        <taxon>Actinomycetota</taxon>
        <taxon>Actinomycetes</taxon>
        <taxon>Pseudonocardiales</taxon>
        <taxon>Pseudonocardiaceae</taxon>
        <taxon>Saccharomonospora</taxon>
    </lineage>
</organism>
<dbReference type="RefSeq" id="WP_005458118.1">
    <property type="nucleotide sequence ID" value="NZ_CM001440.1"/>
</dbReference>
<dbReference type="GO" id="GO:0071949">
    <property type="term" value="F:FAD binding"/>
    <property type="evidence" value="ECO:0007669"/>
    <property type="project" value="InterPro"/>
</dbReference>
<dbReference type="AlphaFoldDB" id="H5XCW9"/>
<dbReference type="PRINTS" id="PR00420">
    <property type="entry name" value="RNGMNOXGNASE"/>
</dbReference>
<proteinExistence type="predicted"/>
<dbReference type="HOGENOM" id="CLU_009665_1_0_11"/>
<keyword evidence="3" id="KW-1185">Reference proteome</keyword>
<name>H5XCW9_9PSEU</name>
<dbReference type="PANTHER" id="PTHR46865">
    <property type="entry name" value="OXIDOREDUCTASE-RELATED"/>
    <property type="match status" value="1"/>
</dbReference>
<dbReference type="OrthoDB" id="3356051at2"/>
<reference evidence="2 3" key="1">
    <citation type="submission" date="2011-11" db="EMBL/GenBank/DDBJ databases">
        <title>The Noncontiguous Finished sequence of Saccharomonospora cyanea NA-134.</title>
        <authorList>
            <consortium name="US DOE Joint Genome Institute"/>
            <person name="Lucas S."/>
            <person name="Han J."/>
            <person name="Lapidus A."/>
            <person name="Cheng J.-F."/>
            <person name="Goodwin L."/>
            <person name="Pitluck S."/>
            <person name="Peters L."/>
            <person name="Ovchinnikova G."/>
            <person name="Lu M."/>
            <person name="Detter J.C."/>
            <person name="Han C."/>
            <person name="Tapia R."/>
            <person name="Land M."/>
            <person name="Hauser L."/>
            <person name="Kyrpides N."/>
            <person name="Ivanova N."/>
            <person name="Pagani I."/>
            <person name="Brambilla E.-M."/>
            <person name="Klenk H.-P."/>
            <person name="Woyke T."/>
        </authorList>
    </citation>
    <scope>NUCLEOTIDE SEQUENCE [LARGE SCALE GENOMIC DNA]</scope>
    <source>
        <strain evidence="2 3">NA-134</strain>
    </source>
</reference>
<dbReference type="EMBL" id="CM001440">
    <property type="protein sequence ID" value="EHR62363.1"/>
    <property type="molecule type" value="Genomic_DNA"/>
</dbReference>
<dbReference type="SUPFAM" id="SSF51905">
    <property type="entry name" value="FAD/NAD(P)-binding domain"/>
    <property type="match status" value="1"/>
</dbReference>
<dbReference type="InterPro" id="IPR036188">
    <property type="entry name" value="FAD/NAD-bd_sf"/>
</dbReference>
<dbReference type="STRING" id="882082.SaccyDRAFT_3535"/>
<dbReference type="PANTHER" id="PTHR46865:SF2">
    <property type="entry name" value="MONOOXYGENASE"/>
    <property type="match status" value="1"/>
</dbReference>
<dbReference type="Gene3D" id="3.30.9.10">
    <property type="entry name" value="D-Amino Acid Oxidase, subunit A, domain 2"/>
    <property type="match status" value="1"/>
</dbReference>
<evidence type="ECO:0000313" key="2">
    <source>
        <dbReference type="EMBL" id="EHR62363.1"/>
    </source>
</evidence>
<dbReference type="eggNOG" id="COG0654">
    <property type="taxonomic scope" value="Bacteria"/>
</dbReference>
<dbReference type="InterPro" id="IPR002938">
    <property type="entry name" value="FAD-bd"/>
</dbReference>
<dbReference type="Pfam" id="PF01494">
    <property type="entry name" value="FAD_binding_3"/>
    <property type="match status" value="1"/>
</dbReference>
<sequence length="398" mass="42970">MRILISGAGVAGPVLAYWSNRRGLSPVVVERTSAPRVGLGGHAVDLFAPAVEVTARMGLDRALREARTELDTMALVRPGKPMVEIAFDALAPAFADDRHVEIMRGELTTMLHAATRDDVEYRFGDSVRSLHEDVDGVEVTFESGSTRRFDLVVGADGLHSAVRRLTFGEEGRTLHHLGGYLAVFSVPSHLALAGRTVLYNGVNRIAAVYPVKQTGRARAVLVFRRTGPGPRDHRDVAAQRQFVRDTYAGEGWEVPALLDAMEHADDFYFDSISQVRLGSWSRGRVTLVGDAGFAPGPAVGGGTTLAVVSAYVLAHALAEARGDHVAALAAYESRVRDYVRTCRDAAPRAMRDGIPSSRAHRAANTAALRLLPRLPGWAHRRLLARGVSSALSSFTLPD</sequence>
<dbReference type="Gene3D" id="3.50.50.60">
    <property type="entry name" value="FAD/NAD(P)-binding domain"/>
    <property type="match status" value="1"/>
</dbReference>
<gene>
    <name evidence="2" type="ORF">SaccyDRAFT_3535</name>
</gene>
<dbReference type="InterPro" id="IPR051704">
    <property type="entry name" value="FAD_aromatic-hydroxylase"/>
</dbReference>
<feature type="domain" description="FAD-binding" evidence="1">
    <location>
        <begin position="3"/>
        <end position="340"/>
    </location>
</feature>
<evidence type="ECO:0000313" key="3">
    <source>
        <dbReference type="Proteomes" id="UP000002791"/>
    </source>
</evidence>
<protein>
    <submittedName>
        <fullName evidence="2">2-polyprenyl-6-methoxyphenol hydroxylase-like oxidoreductase</fullName>
    </submittedName>
</protein>